<accession>A0A327WYL9</accession>
<feature type="transmembrane region" description="Helical" evidence="6">
    <location>
        <begin position="277"/>
        <end position="298"/>
    </location>
</feature>
<evidence type="ECO:0000256" key="3">
    <source>
        <dbReference type="ARBA" id="ARBA00022692"/>
    </source>
</evidence>
<feature type="transmembrane region" description="Helical" evidence="6">
    <location>
        <begin position="153"/>
        <end position="174"/>
    </location>
</feature>
<dbReference type="EMBL" id="QLMC01000003">
    <property type="protein sequence ID" value="RAJ97650.1"/>
    <property type="molecule type" value="Genomic_DNA"/>
</dbReference>
<comment type="caution">
    <text evidence="7">The sequence shown here is derived from an EMBL/GenBank/DDBJ whole genome shotgun (WGS) entry which is preliminary data.</text>
</comment>
<dbReference type="PANTHER" id="PTHR42723:SF1">
    <property type="entry name" value="CHLOROPHYLL SYNTHASE, CHLOROPLASTIC"/>
    <property type="match status" value="1"/>
</dbReference>
<dbReference type="Gene3D" id="1.10.357.140">
    <property type="entry name" value="UbiA prenyltransferase"/>
    <property type="match status" value="1"/>
</dbReference>
<dbReference type="AlphaFoldDB" id="A0A327WYL9"/>
<proteinExistence type="predicted"/>
<feature type="transmembrane region" description="Helical" evidence="6">
    <location>
        <begin position="20"/>
        <end position="43"/>
    </location>
</feature>
<evidence type="ECO:0000313" key="7">
    <source>
        <dbReference type="EMBL" id="RAJ97650.1"/>
    </source>
</evidence>
<organism evidence="7 8">
    <name type="scientific">Larkinella arboricola</name>
    <dbReference type="NCBI Taxonomy" id="643671"/>
    <lineage>
        <taxon>Bacteria</taxon>
        <taxon>Pseudomonadati</taxon>
        <taxon>Bacteroidota</taxon>
        <taxon>Cytophagia</taxon>
        <taxon>Cytophagales</taxon>
        <taxon>Spirosomataceae</taxon>
        <taxon>Larkinella</taxon>
    </lineage>
</organism>
<comment type="subcellular location">
    <subcellularLocation>
        <location evidence="1">Membrane</location>
        <topology evidence="1">Multi-pass membrane protein</topology>
    </subcellularLocation>
</comment>
<keyword evidence="8" id="KW-1185">Reference proteome</keyword>
<dbReference type="InterPro" id="IPR044878">
    <property type="entry name" value="UbiA_sf"/>
</dbReference>
<feature type="transmembrane region" description="Helical" evidence="6">
    <location>
        <begin position="63"/>
        <end position="81"/>
    </location>
</feature>
<dbReference type="PANTHER" id="PTHR42723">
    <property type="entry name" value="CHLOROPHYLL SYNTHASE"/>
    <property type="match status" value="1"/>
</dbReference>
<keyword evidence="5 6" id="KW-0472">Membrane</keyword>
<dbReference type="NCBIfam" id="NF009513">
    <property type="entry name" value="PRK12872.1-3"/>
    <property type="match status" value="1"/>
</dbReference>
<dbReference type="CDD" id="cd13961">
    <property type="entry name" value="PT_UbiA_DGGGPS"/>
    <property type="match status" value="1"/>
</dbReference>
<dbReference type="Pfam" id="PF01040">
    <property type="entry name" value="UbiA"/>
    <property type="match status" value="1"/>
</dbReference>
<evidence type="ECO:0000256" key="5">
    <source>
        <dbReference type="ARBA" id="ARBA00023136"/>
    </source>
</evidence>
<dbReference type="Proteomes" id="UP000248790">
    <property type="component" value="Unassembled WGS sequence"/>
</dbReference>
<dbReference type="InterPro" id="IPR000537">
    <property type="entry name" value="UbiA_prenyltransferase"/>
</dbReference>
<keyword evidence="3 6" id="KW-0812">Transmembrane</keyword>
<evidence type="ECO:0000256" key="4">
    <source>
        <dbReference type="ARBA" id="ARBA00022989"/>
    </source>
</evidence>
<evidence type="ECO:0000256" key="6">
    <source>
        <dbReference type="SAM" id="Phobius"/>
    </source>
</evidence>
<evidence type="ECO:0000313" key="8">
    <source>
        <dbReference type="Proteomes" id="UP000248790"/>
    </source>
</evidence>
<protein>
    <submittedName>
        <fullName evidence="7">4-hydroxybenzoate polyprenyltransferase</fullName>
    </submittedName>
</protein>
<evidence type="ECO:0000256" key="1">
    <source>
        <dbReference type="ARBA" id="ARBA00004141"/>
    </source>
</evidence>
<name>A0A327WYL9_LARAB</name>
<reference evidence="7 8" key="1">
    <citation type="submission" date="2018-06" db="EMBL/GenBank/DDBJ databases">
        <title>Genomic Encyclopedia of Archaeal and Bacterial Type Strains, Phase II (KMG-II): from individual species to whole genera.</title>
        <authorList>
            <person name="Goeker M."/>
        </authorList>
    </citation>
    <scope>NUCLEOTIDE SEQUENCE [LARGE SCALE GENOMIC DNA]</scope>
    <source>
        <strain evidence="7 8">DSM 21851</strain>
    </source>
</reference>
<dbReference type="GO" id="GO:0016020">
    <property type="term" value="C:membrane"/>
    <property type="evidence" value="ECO:0007669"/>
    <property type="project" value="UniProtKB-SubCell"/>
</dbReference>
<keyword evidence="4 6" id="KW-1133">Transmembrane helix</keyword>
<dbReference type="InterPro" id="IPR050475">
    <property type="entry name" value="Prenyltransferase_related"/>
</dbReference>
<keyword evidence="7" id="KW-0808">Transferase</keyword>
<dbReference type="RefSeq" id="WP_111628623.1">
    <property type="nucleotide sequence ID" value="NZ_QLMC01000003.1"/>
</dbReference>
<dbReference type="GO" id="GO:0016765">
    <property type="term" value="F:transferase activity, transferring alkyl or aryl (other than methyl) groups"/>
    <property type="evidence" value="ECO:0007669"/>
    <property type="project" value="InterPro"/>
</dbReference>
<keyword evidence="2" id="KW-1003">Cell membrane</keyword>
<dbReference type="Gene3D" id="1.20.120.1780">
    <property type="entry name" value="UbiA prenyltransferase"/>
    <property type="match status" value="1"/>
</dbReference>
<feature type="transmembrane region" description="Helical" evidence="6">
    <location>
        <begin position="252"/>
        <end position="270"/>
    </location>
</feature>
<feature type="transmembrane region" description="Helical" evidence="6">
    <location>
        <begin position="227"/>
        <end position="246"/>
    </location>
</feature>
<gene>
    <name evidence="7" type="ORF">LX87_02553</name>
</gene>
<dbReference type="OrthoDB" id="9811562at2"/>
<evidence type="ECO:0000256" key="2">
    <source>
        <dbReference type="ARBA" id="ARBA00022475"/>
    </source>
</evidence>
<sequence length="299" mass="34284">MNPKVRSKAARTGTPPFYVFVLGFLRLIRVQNLLIIVATQYFARLTLIGPRGDWPSLLLDTKLFLLSLSTVCIAAAGYIINDYFDIKIDIINKPDRVIIGRYLKRQIAMGAHQALNFLGVVIGFYLSKWIFVVNVLSVTLLWFYSSTFKRQPFIGNLIVAFLTALALIVLAVYYRKQVDLLLIYALFSFVITLVREIIKDMEDVKGDARFGCRTLPIIWGLRRTKQVLYAIIATFIISLFTIAYFLQNQQLTWMFVILLIPIAWLVYRLVRADTKRDFAYLSSLCKLIMLIGVASMAWV</sequence>